<evidence type="ECO:0000313" key="1">
    <source>
        <dbReference type="EMBL" id="KGJ03649.1"/>
    </source>
</evidence>
<dbReference type="OrthoDB" id="7346200at2"/>
<dbReference type="RefSeq" id="WP_036742208.1">
    <property type="nucleotide sequence ID" value="NZ_FOJO01000019.1"/>
</dbReference>
<gene>
    <name evidence="1" type="ORF">IT41_13635</name>
    <name evidence="2" type="ORF">SAMN04487972_1193</name>
</gene>
<dbReference type="AlphaFoldDB" id="A0A099EZL0"/>
<dbReference type="InterPro" id="IPR019276">
    <property type="entry name" value="DUF2303"/>
</dbReference>
<evidence type="ECO:0000313" key="3">
    <source>
        <dbReference type="Proteomes" id="UP000029846"/>
    </source>
</evidence>
<reference evidence="1 3" key="1">
    <citation type="submission" date="2014-09" db="EMBL/GenBank/DDBJ databases">
        <authorList>
            <person name="McGinnis J.M."/>
            <person name="Wolfgang W.J."/>
        </authorList>
    </citation>
    <scope>NUCLEOTIDE SEQUENCE [LARGE SCALE GENOMIC DNA]</scope>
    <source>
        <strain evidence="1 3">JCM 14014</strain>
    </source>
</reference>
<dbReference type="STRING" id="376733.SAMN04487972_1193"/>
<evidence type="ECO:0000313" key="2">
    <source>
        <dbReference type="EMBL" id="SFA57923.1"/>
    </source>
</evidence>
<evidence type="ECO:0000313" key="4">
    <source>
        <dbReference type="Proteomes" id="UP000182312"/>
    </source>
</evidence>
<reference evidence="1 3" key="2">
    <citation type="submission" date="2014-10" db="EMBL/GenBank/DDBJ databases">
        <title>Paracoccus sanguinis sp. nov., isolated from clinical specimens of New York State patients.</title>
        <authorList>
            <person name="Mingle L.A."/>
            <person name="Cole J.A."/>
            <person name="Lapierre P."/>
            <person name="Musser K.A."/>
        </authorList>
    </citation>
    <scope>NUCLEOTIDE SEQUENCE [LARGE SCALE GENOMIC DNA]</scope>
    <source>
        <strain evidence="1 3">JCM 14014</strain>
    </source>
</reference>
<organism evidence="1 3">
    <name type="scientific">Paracoccus halophilus</name>
    <dbReference type="NCBI Taxonomy" id="376733"/>
    <lineage>
        <taxon>Bacteria</taxon>
        <taxon>Pseudomonadati</taxon>
        <taxon>Pseudomonadota</taxon>
        <taxon>Alphaproteobacteria</taxon>
        <taxon>Rhodobacterales</taxon>
        <taxon>Paracoccaceae</taxon>
        <taxon>Paracoccus</taxon>
    </lineage>
</organism>
<accession>A0A099EZL0</accession>
<dbReference type="EMBL" id="FOJO01000019">
    <property type="protein sequence ID" value="SFA57923.1"/>
    <property type="molecule type" value="Genomic_DNA"/>
</dbReference>
<proteinExistence type="predicted"/>
<dbReference type="eggNOG" id="COG5532">
    <property type="taxonomic scope" value="Bacteria"/>
</dbReference>
<dbReference type="Proteomes" id="UP000029846">
    <property type="component" value="Unassembled WGS sequence"/>
</dbReference>
<keyword evidence="3" id="KW-1185">Reference proteome</keyword>
<name>A0A099EZL0_9RHOB</name>
<reference evidence="2 4" key="3">
    <citation type="submission" date="2016-10" db="EMBL/GenBank/DDBJ databases">
        <authorList>
            <person name="de Groot N.N."/>
        </authorList>
    </citation>
    <scope>NUCLEOTIDE SEQUENCE [LARGE SCALE GENOMIC DNA]</scope>
    <source>
        <strain evidence="2 4">CGMCC 1.6117</strain>
    </source>
</reference>
<dbReference type="EMBL" id="JRKN01000019">
    <property type="protein sequence ID" value="KGJ03649.1"/>
    <property type="molecule type" value="Genomic_DNA"/>
</dbReference>
<sequence length="325" mass="36001">MESTEQKNIAETIIETMKELGDIQTIAAPDVGDELTVPTMVAVPNGLNVQDVTNAHLAALTRLKPLRRTGTAHLADLSSFIGWINRFKGEQSVIFSQINPAPKLTAVIDYHGQGAPTLDAGTRDVLANACKHRAEYNFPLSREWRLWQSIHDKPLTKDEFGEFIEANAKDLLDPTPFLLGRGKGEPEPWEQRMADIAAKVQGRFGQYSALVQLSRSFQIHETGHLNVTTNRDTGEAQVQFLTEHKELDGAPLRIPNLFMIAIPVFDEGALYRLAVRFRYRKAGDSVKFIVSLYNADVALRDATREAIEAAEAATELPVLMGTPEA</sequence>
<protein>
    <submittedName>
        <fullName evidence="2">Uncharacterized conserved protein</fullName>
    </submittedName>
</protein>
<dbReference type="Proteomes" id="UP000182312">
    <property type="component" value="Unassembled WGS sequence"/>
</dbReference>
<dbReference type="Pfam" id="PF10065">
    <property type="entry name" value="DUF2303"/>
    <property type="match status" value="1"/>
</dbReference>